<evidence type="ECO:0000313" key="1">
    <source>
        <dbReference type="EMBL" id="HHY25546.1"/>
    </source>
</evidence>
<comment type="caution">
    <text evidence="1">The sequence shown here is derived from an EMBL/GenBank/DDBJ whole genome shotgun (WGS) entry which is preliminary data.</text>
</comment>
<dbReference type="AlphaFoldDB" id="A0A7C6Z2I1"/>
<organism evidence="1 2">
    <name type="scientific">Desulfitobacterium dehalogenans</name>
    <dbReference type="NCBI Taxonomy" id="36854"/>
    <lineage>
        <taxon>Bacteria</taxon>
        <taxon>Bacillati</taxon>
        <taxon>Bacillota</taxon>
        <taxon>Clostridia</taxon>
        <taxon>Eubacteriales</taxon>
        <taxon>Desulfitobacteriaceae</taxon>
        <taxon>Desulfitobacterium</taxon>
    </lineage>
</organism>
<accession>A0A7C6Z2I1</accession>
<evidence type="ECO:0000313" key="2">
    <source>
        <dbReference type="Proteomes" id="UP000553059"/>
    </source>
</evidence>
<dbReference type="Proteomes" id="UP000553059">
    <property type="component" value="Unassembled WGS sequence"/>
</dbReference>
<protein>
    <submittedName>
        <fullName evidence="1">Uncharacterized protein</fullName>
    </submittedName>
</protein>
<sequence>MKSEAIELGHFDYREGGKIKLSINNNMLTDMGAFTQIHEINHMHLAYMTDLGLLLNAFEVERYLSSTEDSEHCKTISKYVDVINNAMVYVQEVYANSIELLMAEEIVGREYANQLYDLKTDDYKQYYDVLKDVLNKPSNNYMDKRLIVNSICFFAFSLDFESDEFLNSLKSPLKLKQYLRGDKEPKKRMLQVIKILESNNDIEIKLNELHTIRSLIKKLSSVNILKYSLDSFEKSIEHYFNEIETRIKNGEITIDQIRKNHELMMLKKTKVFDLSTIKVLRDDSISTSNQFMIIKNCLNLDNIKDNYYLLEKKIIDGEFNYIGREVNKDDLNGLVKKSEFIMLPSQEYDFTNYRPRYFNTQNKPSIVIFDDYFDCIEWLNDPNKTKDIYVGNLYDKTVKNFFTVLYFRPRTIEKTIFIFPTLSWLAEKLLEEADLEDEVVYSNNRGFLRLISSFGNELLMLKGIQGLLSFVTESKGNFTDLEDSSTKLNYDIVRTLFDDALKIKQQNYYEIYSSLPTKNTIAEPFYAVMKFEGNVNTGSIATFNEANGILLFRCKSDAEEWKQARRNKGEFVVGVDRFYWNNVKKFLKKGNKKACICFDLRTNKAVLFDIDIVDSMINKKET</sequence>
<gene>
    <name evidence="1" type="ORF">GX523_02120</name>
</gene>
<reference evidence="1 2" key="1">
    <citation type="journal article" date="2020" name="Biotechnol. Biofuels">
        <title>New insights from the biogas microbiome by comprehensive genome-resolved metagenomics of nearly 1600 species originating from multiple anaerobic digesters.</title>
        <authorList>
            <person name="Campanaro S."/>
            <person name="Treu L."/>
            <person name="Rodriguez-R L.M."/>
            <person name="Kovalovszki A."/>
            <person name="Ziels R.M."/>
            <person name="Maus I."/>
            <person name="Zhu X."/>
            <person name="Kougias P.G."/>
            <person name="Basile A."/>
            <person name="Luo G."/>
            <person name="Schluter A."/>
            <person name="Konstantinidis K.T."/>
            <person name="Angelidaki I."/>
        </authorList>
    </citation>
    <scope>NUCLEOTIDE SEQUENCE [LARGE SCALE GENOMIC DNA]</scope>
    <source>
        <strain evidence="1">AS05jafATM_4</strain>
    </source>
</reference>
<dbReference type="EMBL" id="DUTF01000046">
    <property type="protein sequence ID" value="HHY25546.1"/>
    <property type="molecule type" value="Genomic_DNA"/>
</dbReference>
<name>A0A7C6Z2I1_9FIRM</name>
<proteinExistence type="predicted"/>